<dbReference type="EMBL" id="LAZP02000250">
    <property type="protein sequence ID" value="PFH58846.1"/>
    <property type="molecule type" value="Genomic_DNA"/>
</dbReference>
<evidence type="ECO:0000256" key="5">
    <source>
        <dbReference type="ARBA" id="ARBA00022840"/>
    </source>
</evidence>
<feature type="compositionally biased region" description="Basic and acidic residues" evidence="8">
    <location>
        <begin position="228"/>
        <end position="245"/>
    </location>
</feature>
<dbReference type="SUPFAM" id="SSF55874">
    <property type="entry name" value="ATPase domain of HSP90 chaperone/DNA topoisomerase II/histidine kinase"/>
    <property type="match status" value="1"/>
</dbReference>
<feature type="binding site" evidence="7">
    <location>
        <position position="385"/>
    </location>
    <ligand>
        <name>ATP</name>
        <dbReference type="ChEBI" id="CHEBI:30616"/>
    </ligand>
</feature>
<dbReference type="FunFam" id="1.20.120.790:FF:000001">
    <property type="entry name" value="Heat shock protein 90 alpha"/>
    <property type="match status" value="1"/>
</dbReference>
<dbReference type="InterPro" id="IPR036890">
    <property type="entry name" value="HATPase_C_sf"/>
</dbReference>
<organism evidence="10 11">
    <name type="scientific">Ophiocordyceps unilateralis</name>
    <name type="common">Zombie-ant fungus</name>
    <name type="synonym">Torrubia unilateralis</name>
    <dbReference type="NCBI Taxonomy" id="268505"/>
    <lineage>
        <taxon>Eukaryota</taxon>
        <taxon>Fungi</taxon>
        <taxon>Dikarya</taxon>
        <taxon>Ascomycota</taxon>
        <taxon>Pezizomycotina</taxon>
        <taxon>Sordariomycetes</taxon>
        <taxon>Hypocreomycetidae</taxon>
        <taxon>Hypocreales</taxon>
        <taxon>Ophiocordycipitaceae</taxon>
        <taxon>Ophiocordyceps</taxon>
    </lineage>
</organism>
<dbReference type="InterPro" id="IPR020575">
    <property type="entry name" value="Hsp90_N"/>
</dbReference>
<dbReference type="Pfam" id="PF00183">
    <property type="entry name" value="HSP90"/>
    <property type="match status" value="1"/>
</dbReference>
<dbReference type="Gene3D" id="3.30.565.10">
    <property type="entry name" value="Histidine kinase-like ATPase, C-terminal domain"/>
    <property type="match status" value="1"/>
</dbReference>
<dbReference type="STRING" id="268505.A0A2A9PDF6"/>
<feature type="compositionally biased region" description="Acidic residues" evidence="8">
    <location>
        <begin position="214"/>
        <end position="227"/>
    </location>
</feature>
<evidence type="ECO:0000256" key="6">
    <source>
        <dbReference type="ARBA" id="ARBA00023186"/>
    </source>
</evidence>
<keyword evidence="6" id="KW-0143">Chaperone</keyword>
<dbReference type="InterPro" id="IPR003594">
    <property type="entry name" value="HATPase_dom"/>
</dbReference>
<dbReference type="PIRSF" id="PIRSF002583">
    <property type="entry name" value="Hsp90"/>
    <property type="match status" value="1"/>
</dbReference>
<keyword evidence="3" id="KW-0963">Cytoplasm</keyword>
<feature type="binding site" evidence="7">
    <location>
        <position position="78"/>
    </location>
    <ligand>
        <name>ATP</name>
        <dbReference type="ChEBI" id="CHEBI:30616"/>
    </ligand>
</feature>
<dbReference type="AlphaFoldDB" id="A0A2A9PDF6"/>
<evidence type="ECO:0000259" key="9">
    <source>
        <dbReference type="SMART" id="SM00387"/>
    </source>
</evidence>
<keyword evidence="5 7" id="KW-0067">ATP-binding</keyword>
<dbReference type="GO" id="GO:0005737">
    <property type="term" value="C:cytoplasm"/>
    <property type="evidence" value="ECO:0007669"/>
    <property type="project" value="UniProtKB-SubCell"/>
</dbReference>
<name>A0A2A9PDF6_OPHUN</name>
<feature type="binding site" evidence="7">
    <location>
        <position position="91"/>
    </location>
    <ligand>
        <name>ATP</name>
        <dbReference type="ChEBI" id="CHEBI:30616"/>
    </ligand>
</feature>
<dbReference type="Pfam" id="PF02518">
    <property type="entry name" value="HATPase_c"/>
    <property type="match status" value="1"/>
</dbReference>
<feature type="domain" description="Histidine kinase/HSP90-like ATPase" evidence="9">
    <location>
        <begin position="25"/>
        <end position="180"/>
    </location>
</feature>
<dbReference type="Gene3D" id="3.30.230.80">
    <property type="match status" value="1"/>
</dbReference>
<reference evidence="10 11" key="2">
    <citation type="journal article" date="2017" name="Sci. Rep.">
        <title>Ant-infecting Ophiocordyceps genomes reveal a high diversity of potential behavioral manipulation genes and a possible major role for enterotoxins.</title>
        <authorList>
            <person name="de Bekker C."/>
            <person name="Ohm R.A."/>
            <person name="Evans H.C."/>
            <person name="Brachmann A."/>
            <person name="Hughes D.P."/>
        </authorList>
    </citation>
    <scope>NUCLEOTIDE SEQUENCE [LARGE SCALE GENOMIC DNA]</scope>
    <source>
        <strain evidence="10 11">SC16a</strain>
    </source>
</reference>
<dbReference type="InterPro" id="IPR001404">
    <property type="entry name" value="Hsp90_fam"/>
</dbReference>
<dbReference type="OrthoDB" id="28737at2759"/>
<dbReference type="NCBIfam" id="NF003555">
    <property type="entry name" value="PRK05218.1"/>
    <property type="match status" value="1"/>
</dbReference>
<dbReference type="GO" id="GO:0016887">
    <property type="term" value="F:ATP hydrolysis activity"/>
    <property type="evidence" value="ECO:0007669"/>
    <property type="project" value="InterPro"/>
</dbReference>
<dbReference type="Gene3D" id="3.40.50.11260">
    <property type="match status" value="1"/>
</dbReference>
<evidence type="ECO:0000313" key="10">
    <source>
        <dbReference type="EMBL" id="PFH58846.1"/>
    </source>
</evidence>
<evidence type="ECO:0000256" key="1">
    <source>
        <dbReference type="ARBA" id="ARBA00004496"/>
    </source>
</evidence>
<feature type="binding site" evidence="7">
    <location>
        <position position="170"/>
    </location>
    <ligand>
        <name>ATP</name>
        <dbReference type="ChEBI" id="CHEBI:30616"/>
    </ligand>
</feature>
<dbReference type="CDD" id="cd16927">
    <property type="entry name" value="HATPase_Hsp90-like"/>
    <property type="match status" value="1"/>
</dbReference>
<accession>A0A2A9PDF6</accession>
<feature type="region of interest" description="Disordered" evidence="8">
    <location>
        <begin position="686"/>
        <end position="712"/>
    </location>
</feature>
<dbReference type="InterPro" id="IPR019805">
    <property type="entry name" value="Heat_shock_protein_90_CS"/>
</dbReference>
<dbReference type="PRINTS" id="PR00775">
    <property type="entry name" value="HEATSHOCK90"/>
</dbReference>
<dbReference type="FunFam" id="3.30.565.10:FF:000001">
    <property type="entry name" value="Heat shock protein HSP 90-alpha"/>
    <property type="match status" value="1"/>
</dbReference>
<dbReference type="PANTHER" id="PTHR11528">
    <property type="entry name" value="HEAT SHOCK PROTEIN 90 FAMILY MEMBER"/>
    <property type="match status" value="1"/>
</dbReference>
<dbReference type="InterPro" id="IPR020568">
    <property type="entry name" value="Ribosomal_Su5_D2-typ_SF"/>
</dbReference>
<evidence type="ECO:0000256" key="3">
    <source>
        <dbReference type="ARBA" id="ARBA00022490"/>
    </source>
</evidence>
<feature type="compositionally biased region" description="Basic residues" evidence="8">
    <location>
        <begin position="257"/>
        <end position="266"/>
    </location>
</feature>
<evidence type="ECO:0000313" key="11">
    <source>
        <dbReference type="Proteomes" id="UP000037136"/>
    </source>
</evidence>
<evidence type="ECO:0000256" key="7">
    <source>
        <dbReference type="PIRSR" id="PIRSR002583-1"/>
    </source>
</evidence>
<dbReference type="FunFam" id="3.30.230.80:FF:000001">
    <property type="entry name" value="Heat shock protein 90 alpha"/>
    <property type="match status" value="1"/>
</dbReference>
<comment type="subcellular location">
    <subcellularLocation>
        <location evidence="1">Cytoplasm</location>
    </subcellularLocation>
</comment>
<dbReference type="GO" id="GO:0051082">
    <property type="term" value="F:unfolded protein binding"/>
    <property type="evidence" value="ECO:0007669"/>
    <property type="project" value="InterPro"/>
</dbReference>
<feature type="binding site" evidence="7">
    <location>
        <begin position="98"/>
        <end position="99"/>
    </location>
    <ligand>
        <name>ATP</name>
        <dbReference type="ChEBI" id="CHEBI:30616"/>
    </ligand>
</feature>
<evidence type="ECO:0000256" key="2">
    <source>
        <dbReference type="ARBA" id="ARBA00008239"/>
    </source>
</evidence>
<feature type="compositionally biased region" description="Low complexity" evidence="8">
    <location>
        <begin position="691"/>
        <end position="703"/>
    </location>
</feature>
<feature type="binding site" evidence="7">
    <location>
        <position position="83"/>
    </location>
    <ligand>
        <name>ATP</name>
        <dbReference type="ChEBI" id="CHEBI:30616"/>
    </ligand>
</feature>
<dbReference type="GO" id="GO:0140662">
    <property type="term" value="F:ATP-dependent protein folding chaperone"/>
    <property type="evidence" value="ECO:0007669"/>
    <property type="project" value="InterPro"/>
</dbReference>
<reference evidence="10 11" key="1">
    <citation type="journal article" date="2015" name="BMC Genomics">
        <title>Gene expression during zombie ant biting behavior reflects the complexity underlying fungal parasitic behavioral manipulation.</title>
        <authorList>
            <person name="de Bekker C."/>
            <person name="Ohm R.A."/>
            <person name="Loreto R.G."/>
            <person name="Sebastian A."/>
            <person name="Albert I."/>
            <person name="Merrow M."/>
            <person name="Brachmann A."/>
            <person name="Hughes D.P."/>
        </authorList>
    </citation>
    <scope>NUCLEOTIDE SEQUENCE [LARGE SCALE GENOMIC DNA]</scope>
    <source>
        <strain evidence="10 11">SC16a</strain>
    </source>
</reference>
<comment type="similarity">
    <text evidence="2">Belongs to the heat shock protein 90 family.</text>
</comment>
<dbReference type="HAMAP" id="MF_00505">
    <property type="entry name" value="HSP90"/>
    <property type="match status" value="1"/>
</dbReference>
<dbReference type="SUPFAM" id="SSF110942">
    <property type="entry name" value="HSP90 C-terminal domain"/>
    <property type="match status" value="1"/>
</dbReference>
<protein>
    <recommendedName>
        <fullName evidence="9">Histidine kinase/HSP90-like ATPase domain-containing protein</fullName>
    </recommendedName>
</protein>
<dbReference type="InterPro" id="IPR037196">
    <property type="entry name" value="HSP90_C"/>
</dbReference>
<dbReference type="Proteomes" id="UP000037136">
    <property type="component" value="Unassembled WGS sequence"/>
</dbReference>
<gene>
    <name evidence="10" type="ORF">XA68_13152</name>
</gene>
<evidence type="ECO:0000256" key="8">
    <source>
        <dbReference type="SAM" id="MobiDB-lite"/>
    </source>
</evidence>
<proteinExistence type="inferred from homology"/>
<keyword evidence="4 7" id="KW-0547">Nucleotide-binding</keyword>
<dbReference type="SUPFAM" id="SSF54211">
    <property type="entry name" value="Ribosomal protein S5 domain 2-like"/>
    <property type="match status" value="1"/>
</dbReference>
<feature type="region of interest" description="Disordered" evidence="8">
    <location>
        <begin position="212"/>
        <end position="266"/>
    </location>
</feature>
<dbReference type="FunFam" id="3.40.50.11260:FF:000001">
    <property type="entry name" value="Heat shock protein 90 alpha"/>
    <property type="match status" value="1"/>
</dbReference>
<dbReference type="SMART" id="SM00387">
    <property type="entry name" value="HATPase_c"/>
    <property type="match status" value="1"/>
</dbReference>
<dbReference type="GO" id="GO:0005524">
    <property type="term" value="F:ATP binding"/>
    <property type="evidence" value="ECO:0007669"/>
    <property type="project" value="UniProtKB-KW"/>
</dbReference>
<dbReference type="PROSITE" id="PS00298">
    <property type="entry name" value="HSP90"/>
    <property type="match status" value="1"/>
</dbReference>
<keyword evidence="11" id="KW-1185">Reference proteome</keyword>
<feature type="binding site" evidence="7">
    <location>
        <begin position="118"/>
        <end position="123"/>
    </location>
    <ligand>
        <name>ATP</name>
        <dbReference type="ChEBI" id="CHEBI:30616"/>
    </ligand>
</feature>
<feature type="binding site" evidence="7">
    <location>
        <position position="36"/>
    </location>
    <ligand>
        <name>ATP</name>
        <dbReference type="ChEBI" id="CHEBI:30616"/>
    </ligand>
</feature>
<sequence length="712" mass="80868">MAETFEFQAEISQLLSLIINTVYSNKEIFLRELISNASDALDKVRYKALSDPSQLDTGKDLRIDIIPDPENKTLTIRDTGIGMTKADLVNNLGTIARSGTKQFMEALTAGADVSMIGQFGVGFYSAYLVADRVRVVSKHNDDEQYVWESSAGGTFSITADTEGKQLGRGTAIILHLKEEQSEYLKESKIKEVIKKHSEFISYPIYLHVKKETETEVPDEDADEEVKDSEEVKESGEDDDKKPRIEEVDDEDEEKEKEKKKKTKKVKETKIEEEELNKQKPIWTRNPQDITQDEYASFYKSLSNDWEDHLAVKHFSVEGQLEFRAILFVPKRAPFDLFETKKTKNNIKLYVRRVFITDDATDLIPEWLGFIKGVVDSEDLPLNLSRETLQQNKIMKVIKKNIVKKSLELFTEIAEDKEQFDKFYSAFSKNLKLGVHEDSQNRQTLAKLLRFNSTKSGDEMTSLSDYVTRMPEHQKNMYYITGESIKAVSKSPFLDTLKEKGFEVLFLVDPIDEYAMTQLKEFEGKKLVDITKDFELEETDEEKAARETEEKNFESLAKCLKNILGDKVEKVVVSHKLGCSPCAIRTGQFGWSANMERIMKAQALRDTSMSSYMSSKKTFEISPKSTIIRELQKKVEADGENDRPLKSIVQLLFETSLLVSGFTIDDPAGFAERTHKLVQLGLNIDEDDAAPTDEPVADAPAAATGDSAMEEVD</sequence>
<feature type="binding site" evidence="7">
    <location>
        <position position="32"/>
    </location>
    <ligand>
        <name>ATP</name>
        <dbReference type="ChEBI" id="CHEBI:30616"/>
    </ligand>
</feature>
<evidence type="ECO:0000256" key="4">
    <source>
        <dbReference type="ARBA" id="ARBA00022741"/>
    </source>
</evidence>
<comment type="caution">
    <text evidence="10">The sequence shown here is derived from an EMBL/GenBank/DDBJ whole genome shotgun (WGS) entry which is preliminary data.</text>
</comment>
<dbReference type="Gene3D" id="1.20.120.790">
    <property type="entry name" value="Heat shock protein 90, C-terminal domain"/>
    <property type="match status" value="1"/>
</dbReference>